<evidence type="ECO:0000256" key="1">
    <source>
        <dbReference type="SAM" id="MobiDB-lite"/>
    </source>
</evidence>
<feature type="transmembrane region" description="Helical" evidence="2">
    <location>
        <begin position="197"/>
        <end position="228"/>
    </location>
</feature>
<comment type="caution">
    <text evidence="3">The sequence shown here is derived from an EMBL/GenBank/DDBJ whole genome shotgun (WGS) entry which is preliminary data.</text>
</comment>
<feature type="transmembrane region" description="Helical" evidence="2">
    <location>
        <begin position="301"/>
        <end position="321"/>
    </location>
</feature>
<feature type="transmembrane region" description="Helical" evidence="2">
    <location>
        <begin position="87"/>
        <end position="108"/>
    </location>
</feature>
<feature type="transmembrane region" description="Helical" evidence="2">
    <location>
        <begin position="366"/>
        <end position="384"/>
    </location>
</feature>
<dbReference type="EMBL" id="WKPJ01000058">
    <property type="protein sequence ID" value="MSA91398.1"/>
    <property type="molecule type" value="Genomic_DNA"/>
</dbReference>
<organism evidence="3 5">
    <name type="scientific">Holdemania massiliensis</name>
    <dbReference type="NCBI Taxonomy" id="1468449"/>
    <lineage>
        <taxon>Bacteria</taxon>
        <taxon>Bacillati</taxon>
        <taxon>Bacillota</taxon>
        <taxon>Erysipelotrichia</taxon>
        <taxon>Erysipelotrichales</taxon>
        <taxon>Erysipelotrichaceae</taxon>
        <taxon>Holdemania</taxon>
    </lineage>
</organism>
<evidence type="ECO:0000313" key="6">
    <source>
        <dbReference type="Proteomes" id="UP000480929"/>
    </source>
</evidence>
<dbReference type="Proteomes" id="UP000480929">
    <property type="component" value="Unassembled WGS sequence"/>
</dbReference>
<reference evidence="5 6" key="1">
    <citation type="journal article" date="2019" name="Nat. Med.">
        <title>A library of human gut bacterial isolates paired with longitudinal multiomics data enables mechanistic microbiome research.</title>
        <authorList>
            <person name="Poyet M."/>
            <person name="Groussin M."/>
            <person name="Gibbons S.M."/>
            <person name="Avila-Pacheco J."/>
            <person name="Jiang X."/>
            <person name="Kearney S.M."/>
            <person name="Perrotta A.R."/>
            <person name="Berdy B."/>
            <person name="Zhao S."/>
            <person name="Lieberman T.D."/>
            <person name="Swanson P.K."/>
            <person name="Smith M."/>
            <person name="Roesemann S."/>
            <person name="Alexander J.E."/>
            <person name="Rich S.A."/>
            <person name="Livny J."/>
            <person name="Vlamakis H."/>
            <person name="Clish C."/>
            <person name="Bullock K."/>
            <person name="Deik A."/>
            <person name="Scott J."/>
            <person name="Pierce K.A."/>
            <person name="Xavier R.J."/>
            <person name="Alm E.J."/>
        </authorList>
    </citation>
    <scope>NUCLEOTIDE SEQUENCE [LARGE SCALE GENOMIC DNA]</scope>
    <source>
        <strain evidence="3 5">BIOML-A4</strain>
        <strain evidence="4 6">BIOML-A5</strain>
    </source>
</reference>
<dbReference type="Proteomes" id="UP000433575">
    <property type="component" value="Unassembled WGS sequence"/>
</dbReference>
<protein>
    <recommendedName>
        <fullName evidence="7">Membrane protein 6-pyruvoyl-tetrahydropterin synthase-related domain-containing protein</fullName>
    </recommendedName>
</protein>
<evidence type="ECO:0000313" key="3">
    <source>
        <dbReference type="EMBL" id="MSA91398.1"/>
    </source>
</evidence>
<feature type="transmembrane region" description="Helical" evidence="2">
    <location>
        <begin position="173"/>
        <end position="191"/>
    </location>
</feature>
<keyword evidence="2" id="KW-0812">Transmembrane</keyword>
<keyword evidence="2" id="KW-1133">Transmembrane helix</keyword>
<proteinExistence type="predicted"/>
<feature type="transmembrane region" description="Helical" evidence="2">
    <location>
        <begin position="145"/>
        <end position="161"/>
    </location>
</feature>
<gene>
    <name evidence="4" type="ORF">GKD88_18965</name>
    <name evidence="3" type="ORF">GKE08_18940</name>
</gene>
<evidence type="ECO:0008006" key="7">
    <source>
        <dbReference type="Google" id="ProtNLM"/>
    </source>
</evidence>
<feature type="region of interest" description="Disordered" evidence="1">
    <location>
        <begin position="611"/>
        <end position="631"/>
    </location>
</feature>
<feature type="transmembrane region" description="Helical" evidence="2">
    <location>
        <begin position="330"/>
        <end position="354"/>
    </location>
</feature>
<evidence type="ECO:0000313" key="4">
    <source>
        <dbReference type="EMBL" id="MSC35198.1"/>
    </source>
</evidence>
<sequence>MMKYKAMTNQVIRLKKEKPILVWAVTIVILALTAFAIASFFCFPFNNGQVHLGADTGFHINRIISLMEAQQNQVDYPYLFWNQNFNFGYPTPIFYCNLFLYWPASLLADGMLPVLVYKKYVFGLVWAATLMIGLCSYKVSRRSGYAAVLSMLLLILNTHSITDILRRGGLGELLALVFIPICLAGIYQTMYKDSRRWIWLAVGYCGLVLSHNISFILMCIVFAVFALINFKKLWHEKIRLLNILQAIAAALVCAWFFIAPMLEQMGAVDMVVSHTFNLGGGLAATAVDLSEIFNFTVDTTIYLNNSPGPFLIFMPLIGLAVRDKRKRNPFIFHCWIIGYVNMMMMTKLFPWQLFPFFSFMQFVQRLLPVCIPMLALAGGYYWTVFIRNFKQLEFRMLLKAISVIVILIPTYFMLKVNYDQISGYPDEMTVEEAKLSQYGDTQETAVYNVQQLSSADYLPYGADVDYKDYREWVKWAVSPSESIIDSSMKLLILDQEVDESEYGHFKFVVKSGPEGQWLTVPRTYYYGYQVDAIKDGEVIDTIIPYAAENTGLVQFDMLESESPITYDVVYRPTSVQTSSMALSTAAVQVALVIYGLERFLYYALKLWKGVHDSQPKSSPKAGSHRSAIRKD</sequence>
<keyword evidence="2" id="KW-0472">Membrane</keyword>
<feature type="transmembrane region" description="Helical" evidence="2">
    <location>
        <begin position="120"/>
        <end position="139"/>
    </location>
</feature>
<accession>A0A6N7SCS1</accession>
<feature type="transmembrane region" description="Helical" evidence="2">
    <location>
        <begin position="20"/>
        <end position="41"/>
    </location>
</feature>
<evidence type="ECO:0000313" key="5">
    <source>
        <dbReference type="Proteomes" id="UP000433575"/>
    </source>
</evidence>
<dbReference type="RefSeq" id="WP_154240676.1">
    <property type="nucleotide sequence ID" value="NZ_WKPI01000062.1"/>
</dbReference>
<evidence type="ECO:0000256" key="2">
    <source>
        <dbReference type="SAM" id="Phobius"/>
    </source>
</evidence>
<keyword evidence="6" id="KW-1185">Reference proteome</keyword>
<name>A0A6N7SCS1_9FIRM</name>
<dbReference type="OrthoDB" id="1651227at2"/>
<feature type="compositionally biased region" description="Basic residues" evidence="1">
    <location>
        <begin position="622"/>
        <end position="631"/>
    </location>
</feature>
<dbReference type="AlphaFoldDB" id="A0A6N7SCS1"/>
<feature type="transmembrane region" description="Helical" evidence="2">
    <location>
        <begin position="396"/>
        <end position="414"/>
    </location>
</feature>
<dbReference type="EMBL" id="WKPI01000062">
    <property type="protein sequence ID" value="MSC35198.1"/>
    <property type="molecule type" value="Genomic_DNA"/>
</dbReference>
<feature type="transmembrane region" description="Helical" evidence="2">
    <location>
        <begin position="240"/>
        <end position="262"/>
    </location>
</feature>